<dbReference type="PANTHER" id="PTHR43285:SF2">
    <property type="entry name" value="ANTHRANILATE PHOSPHORIBOSYLTRANSFERASE"/>
    <property type="match status" value="1"/>
</dbReference>
<evidence type="ECO:0000256" key="3">
    <source>
        <dbReference type="ARBA" id="ARBA00012362"/>
    </source>
</evidence>
<dbReference type="UniPathway" id="UPA00035">
    <property type="reaction ID" value="UER00043"/>
</dbReference>
<evidence type="ECO:0000259" key="10">
    <source>
        <dbReference type="Pfam" id="PF00218"/>
    </source>
</evidence>
<evidence type="ECO:0000256" key="8">
    <source>
        <dbReference type="ARBA" id="ARBA00023141"/>
    </source>
</evidence>
<dbReference type="Proteomes" id="UP000437748">
    <property type="component" value="Unassembled WGS sequence"/>
</dbReference>
<organism evidence="12 13">
    <name type="scientific">Silvanigrella paludirubra</name>
    <dbReference type="NCBI Taxonomy" id="2499159"/>
    <lineage>
        <taxon>Bacteria</taxon>
        <taxon>Pseudomonadati</taxon>
        <taxon>Bdellovibrionota</taxon>
        <taxon>Oligoflexia</taxon>
        <taxon>Silvanigrellales</taxon>
        <taxon>Silvanigrellaceae</taxon>
        <taxon>Silvanigrella</taxon>
    </lineage>
</organism>
<dbReference type="PANTHER" id="PTHR43285">
    <property type="entry name" value="ANTHRANILATE PHOSPHORIBOSYLTRANSFERASE"/>
    <property type="match status" value="1"/>
</dbReference>
<keyword evidence="8" id="KW-0057">Aromatic amino acid biosynthesis</keyword>
<dbReference type="OrthoDB" id="9806430at2"/>
<keyword evidence="4" id="KW-0028">Amino-acid biosynthesis</keyword>
<dbReference type="Pfam" id="PF00591">
    <property type="entry name" value="Glycos_transf_3"/>
    <property type="match status" value="1"/>
</dbReference>
<accession>A0A6N6W000</accession>
<dbReference type="InterPro" id="IPR011060">
    <property type="entry name" value="RibuloseP-bd_barrel"/>
</dbReference>
<keyword evidence="13" id="KW-1185">Reference proteome</keyword>
<evidence type="ECO:0000256" key="5">
    <source>
        <dbReference type="ARBA" id="ARBA00022676"/>
    </source>
</evidence>
<evidence type="ECO:0000313" key="13">
    <source>
        <dbReference type="Proteomes" id="UP000437748"/>
    </source>
</evidence>
<evidence type="ECO:0000259" key="11">
    <source>
        <dbReference type="Pfam" id="PF00591"/>
    </source>
</evidence>
<dbReference type="Gene3D" id="3.40.1030.10">
    <property type="entry name" value="Nucleoside phosphorylase/phosphoribosyltransferase catalytic domain"/>
    <property type="match status" value="1"/>
</dbReference>
<gene>
    <name evidence="12" type="ORF">GCL60_03420</name>
</gene>
<dbReference type="GO" id="GO:0000162">
    <property type="term" value="P:L-tryptophan biosynthetic process"/>
    <property type="evidence" value="ECO:0007669"/>
    <property type="project" value="UniProtKB-UniPathway"/>
</dbReference>
<keyword evidence="5" id="KW-0328">Glycosyltransferase</keyword>
<dbReference type="InterPro" id="IPR035902">
    <property type="entry name" value="Nuc_phospho_transferase"/>
</dbReference>
<dbReference type="SUPFAM" id="SSF52418">
    <property type="entry name" value="Nucleoside phosphorylase/phosphoribosyltransferase catalytic domain"/>
    <property type="match status" value="1"/>
</dbReference>
<dbReference type="EC" id="4.1.1.48" evidence="3"/>
<dbReference type="InterPro" id="IPR005940">
    <property type="entry name" value="Anthranilate_Pribosyl_Tfrase"/>
</dbReference>
<feature type="domain" description="Indole-3-glycerol phosphate synthase" evidence="10">
    <location>
        <begin position="339"/>
        <end position="570"/>
    </location>
</feature>
<dbReference type="Pfam" id="PF00218">
    <property type="entry name" value="IGPS"/>
    <property type="match status" value="1"/>
</dbReference>
<reference evidence="12 13" key="1">
    <citation type="submission" date="2019-10" db="EMBL/GenBank/DDBJ databases">
        <title>New species of Slilvanegrellaceae.</title>
        <authorList>
            <person name="Pitt A."/>
            <person name="Hahn M.W."/>
        </authorList>
    </citation>
    <scope>NUCLEOTIDE SEQUENCE [LARGE SCALE GENOMIC DNA]</scope>
    <source>
        <strain evidence="12 13">SP-Ram-0.45-NSY-1</strain>
    </source>
</reference>
<comment type="caution">
    <text evidence="12">The sequence shown here is derived from an EMBL/GenBank/DDBJ whole genome shotgun (WGS) entry which is preliminary data.</text>
</comment>
<name>A0A6N6W000_9BACT</name>
<keyword evidence="6" id="KW-0808">Transferase</keyword>
<evidence type="ECO:0000256" key="9">
    <source>
        <dbReference type="ARBA" id="ARBA00023239"/>
    </source>
</evidence>
<dbReference type="InterPro" id="IPR013785">
    <property type="entry name" value="Aldolase_TIM"/>
</dbReference>
<dbReference type="AlphaFoldDB" id="A0A6N6W000"/>
<dbReference type="InterPro" id="IPR000312">
    <property type="entry name" value="Glycosyl_Trfase_fam3"/>
</dbReference>
<evidence type="ECO:0000256" key="2">
    <source>
        <dbReference type="ARBA" id="ARBA00004696"/>
    </source>
</evidence>
<dbReference type="Gene3D" id="3.20.20.70">
    <property type="entry name" value="Aldolase class I"/>
    <property type="match status" value="2"/>
</dbReference>
<keyword evidence="9" id="KW-0456">Lyase</keyword>
<evidence type="ECO:0000256" key="7">
    <source>
        <dbReference type="ARBA" id="ARBA00022822"/>
    </source>
</evidence>
<comment type="catalytic activity">
    <reaction evidence="1">
        <text>1-(2-carboxyphenylamino)-1-deoxy-D-ribulose 5-phosphate + H(+) = (1S,2R)-1-C-(indol-3-yl)glycerol 3-phosphate + CO2 + H2O</text>
        <dbReference type="Rhea" id="RHEA:23476"/>
        <dbReference type="ChEBI" id="CHEBI:15377"/>
        <dbReference type="ChEBI" id="CHEBI:15378"/>
        <dbReference type="ChEBI" id="CHEBI:16526"/>
        <dbReference type="ChEBI" id="CHEBI:58613"/>
        <dbReference type="ChEBI" id="CHEBI:58866"/>
        <dbReference type="EC" id="4.1.1.48"/>
    </reaction>
</comment>
<comment type="pathway">
    <text evidence="2">Amino-acid biosynthesis; L-tryptophan biosynthesis; L-tryptophan from chorismate: step 4/5.</text>
</comment>
<dbReference type="GO" id="GO:0004048">
    <property type="term" value="F:anthranilate phosphoribosyltransferase activity"/>
    <property type="evidence" value="ECO:0007669"/>
    <property type="project" value="InterPro"/>
</dbReference>
<keyword evidence="7" id="KW-0822">Tryptophan biosynthesis</keyword>
<feature type="domain" description="Glycosyl transferase family 3" evidence="11">
    <location>
        <begin position="65"/>
        <end position="304"/>
    </location>
</feature>
<dbReference type="RefSeq" id="WP_153418519.1">
    <property type="nucleotide sequence ID" value="NZ_WFLM01000001.1"/>
</dbReference>
<evidence type="ECO:0000313" key="12">
    <source>
        <dbReference type="EMBL" id="KAB8040996.1"/>
    </source>
</evidence>
<protein>
    <recommendedName>
        <fullName evidence="3">indole-3-glycerol-phosphate synthase</fullName>
        <ecNumber evidence="3">4.1.1.48</ecNumber>
    </recommendedName>
</protein>
<dbReference type="SUPFAM" id="SSF51366">
    <property type="entry name" value="Ribulose-phoshate binding barrel"/>
    <property type="match status" value="2"/>
</dbReference>
<dbReference type="GO" id="GO:0004425">
    <property type="term" value="F:indole-3-glycerol-phosphate synthase activity"/>
    <property type="evidence" value="ECO:0007669"/>
    <property type="project" value="UniProtKB-EC"/>
</dbReference>
<dbReference type="InterPro" id="IPR013798">
    <property type="entry name" value="Indole-3-glycerol_P_synth_dom"/>
</dbReference>
<evidence type="ECO:0000256" key="4">
    <source>
        <dbReference type="ARBA" id="ARBA00022605"/>
    </source>
</evidence>
<proteinExistence type="predicted"/>
<dbReference type="GO" id="GO:0005829">
    <property type="term" value="C:cytosol"/>
    <property type="evidence" value="ECO:0007669"/>
    <property type="project" value="TreeGrafter"/>
</dbReference>
<evidence type="ECO:0000256" key="6">
    <source>
        <dbReference type="ARBA" id="ARBA00022679"/>
    </source>
</evidence>
<sequence length="775" mass="87213">MKKIIEETNYIRNILLNEEITTELLYKIGTNLKPEVLANLVLEIKKQGKSPHNLNEIILSADFPVFDIVGTGGIGGNKLNTSTLVSLFARNFGFQVIKHGGRSSTGKVGAVDFIEKLGISLESVFLNAAEYFRATGIVFLAAAYTYPIFAKSAPIRKKMQGPTIFNLLGPLLNPISVQAKMIGAFNQSIAKKLAETCKILDQKAVIVTSKDEEGYLDEASPFAKTYLYFYRDKEIYNFELDPIEKITDTRACIFSNGVHIANELLNLKETNETLIAKKLIAFNLSILCILNEFQSCCKNNLNKLLTQIPEKINLNYKIILDQMNEHIYLVQKIITRIKQIEKISTKSPILVKNNLISSSIRNNISQNLKPIESFFQKEKLLLAEIKLARPQENFNSNLSIEERIKSYQDADAISVVTHPSFLGSIDLLQKVRSLTTKPILAKDFIRTVEEAQALINAGANGILLLQDMLKEEELKNLVEYCKNQNVASFVESSFQIPSLGDFHVLNSRNLFSLEENKDFRDFLIHFSNTKIESSKIVLASSLNSHLEIRNCLSIFKGCIVGSAFMRFSKVSSIRNFISKCINKKPTIKFCGARTLNDIERSIDLNIDLIGINLIPSSKRFIGKNNLIKLIPSLEKIQDKICFITRDDVCLECLKLVSHFESFEQCYSFPMLMNRKNLIVSNSQKFLGMNAFLLDSSFPGSGIEEQYPKNLKKQFIPVYASGGIHEKNVLSRLNECKEMGWSPVGIDCATGVSNSDLTAQLDSFSFEKMNLLISRI</sequence>
<dbReference type="Gene3D" id="1.20.970.10">
    <property type="entry name" value="Transferase, Pyrimidine Nucleoside Phosphorylase, Chain C"/>
    <property type="match status" value="1"/>
</dbReference>
<evidence type="ECO:0000256" key="1">
    <source>
        <dbReference type="ARBA" id="ARBA00001633"/>
    </source>
</evidence>
<dbReference type="EMBL" id="WFLM01000001">
    <property type="protein sequence ID" value="KAB8040996.1"/>
    <property type="molecule type" value="Genomic_DNA"/>
</dbReference>